<evidence type="ECO:0000313" key="10">
    <source>
        <dbReference type="Proteomes" id="UP000258707"/>
    </source>
</evidence>
<feature type="domain" description="Cytochrome b561 bacterial/Ni-hydrogenase" evidence="8">
    <location>
        <begin position="30"/>
        <end position="229"/>
    </location>
</feature>
<feature type="transmembrane region" description="Helical" evidence="7">
    <location>
        <begin position="36"/>
        <end position="58"/>
    </location>
</feature>
<dbReference type="InterPro" id="IPR016174">
    <property type="entry name" value="Di-haem_cyt_TM"/>
</dbReference>
<dbReference type="PANTHER" id="PTHR30485:SF0">
    <property type="entry name" value="NI_FE-HYDROGENASE 1 B-TYPE CYTOCHROME SUBUNIT-RELATED"/>
    <property type="match status" value="1"/>
</dbReference>
<evidence type="ECO:0000256" key="5">
    <source>
        <dbReference type="ARBA" id="ARBA00023136"/>
    </source>
</evidence>
<dbReference type="GO" id="GO:0020037">
    <property type="term" value="F:heme binding"/>
    <property type="evidence" value="ECO:0007669"/>
    <property type="project" value="TreeGrafter"/>
</dbReference>
<feature type="transmembrane region" description="Helical" evidence="7">
    <location>
        <begin position="64"/>
        <end position="94"/>
    </location>
</feature>
<dbReference type="KEGG" id="nan:AArc1_1462"/>
<accession>A0A346PE51</accession>
<dbReference type="AlphaFoldDB" id="A0A346PE51"/>
<feature type="region of interest" description="Disordered" evidence="6">
    <location>
        <begin position="1"/>
        <end position="21"/>
    </location>
</feature>
<evidence type="ECO:0000259" key="8">
    <source>
        <dbReference type="Pfam" id="PF01292"/>
    </source>
</evidence>
<evidence type="ECO:0000256" key="2">
    <source>
        <dbReference type="ARBA" id="ARBA00022475"/>
    </source>
</evidence>
<evidence type="ECO:0000313" key="9">
    <source>
        <dbReference type="EMBL" id="AXR77796.1"/>
    </source>
</evidence>
<name>A0A346PE51_9EURY</name>
<dbReference type="Gene3D" id="1.20.950.20">
    <property type="entry name" value="Transmembrane di-heme cytochromes, Chain C"/>
    <property type="match status" value="1"/>
</dbReference>
<keyword evidence="4 7" id="KW-1133">Transmembrane helix</keyword>
<comment type="subcellular location">
    <subcellularLocation>
        <location evidence="1">Cell membrane</location>
        <topology evidence="1">Multi-pass membrane protein</topology>
    </subcellularLocation>
</comment>
<dbReference type="EMBL" id="CP024047">
    <property type="protein sequence ID" value="AXR77796.1"/>
    <property type="molecule type" value="Genomic_DNA"/>
</dbReference>
<evidence type="ECO:0000256" key="6">
    <source>
        <dbReference type="SAM" id="MobiDB-lite"/>
    </source>
</evidence>
<dbReference type="GO" id="GO:0022904">
    <property type="term" value="P:respiratory electron transport chain"/>
    <property type="evidence" value="ECO:0007669"/>
    <property type="project" value="InterPro"/>
</dbReference>
<feature type="transmembrane region" description="Helical" evidence="7">
    <location>
        <begin position="195"/>
        <end position="214"/>
    </location>
</feature>
<protein>
    <submittedName>
        <fullName evidence="9">Formate dehydrogenase, cytochrome b556 subunit</fullName>
    </submittedName>
</protein>
<dbReference type="SUPFAM" id="SSF81342">
    <property type="entry name" value="Transmembrane di-heme cytochromes"/>
    <property type="match status" value="1"/>
</dbReference>
<dbReference type="PANTHER" id="PTHR30485">
    <property type="entry name" value="NI/FE-HYDROGENASE 1 B-TYPE CYTOCHROME SUBUNIT"/>
    <property type="match status" value="1"/>
</dbReference>
<evidence type="ECO:0000256" key="7">
    <source>
        <dbReference type="SAM" id="Phobius"/>
    </source>
</evidence>
<reference evidence="10" key="1">
    <citation type="submission" date="2017-10" db="EMBL/GenBank/DDBJ databases">
        <title>Phenotypic and genomic properties of facultatively anaerobic sulfur-reducing natronoarchaea from hypersaline soda lakes.</title>
        <authorList>
            <person name="Sorokin D.Y."/>
            <person name="Kublanov I.V."/>
            <person name="Roman P."/>
            <person name="Sinninghe Damste J.S."/>
            <person name="Golyshin P.N."/>
            <person name="Rojo D."/>
            <person name="Ciordia S."/>
            <person name="Mena Md.C."/>
            <person name="Ferrer M."/>
            <person name="Messina E."/>
            <person name="Smedile F."/>
            <person name="La Spada G."/>
            <person name="La Cono V."/>
            <person name="Yakimov M.M."/>
        </authorList>
    </citation>
    <scope>NUCLEOTIDE SEQUENCE [LARGE SCALE GENOMIC DNA]</scope>
    <source>
        <strain evidence="10">AArc1</strain>
    </source>
</reference>
<dbReference type="Pfam" id="PF01292">
    <property type="entry name" value="Ni_hydr_CYTB"/>
    <property type="match status" value="1"/>
</dbReference>
<dbReference type="InterPro" id="IPR051542">
    <property type="entry name" value="Hydrogenase_cytochrome"/>
</dbReference>
<keyword evidence="3 7" id="KW-0812">Transmembrane</keyword>
<organism evidence="9 10">
    <name type="scientific">Natrarchaeobaculum sulfurireducens</name>
    <dbReference type="NCBI Taxonomy" id="2044521"/>
    <lineage>
        <taxon>Archaea</taxon>
        <taxon>Methanobacteriati</taxon>
        <taxon>Methanobacteriota</taxon>
        <taxon>Stenosarchaea group</taxon>
        <taxon>Halobacteria</taxon>
        <taxon>Halobacteriales</taxon>
        <taxon>Natrialbaceae</taxon>
        <taxon>Natrarchaeobaculum</taxon>
    </lineage>
</organism>
<feature type="transmembrane region" description="Helical" evidence="7">
    <location>
        <begin position="146"/>
        <end position="165"/>
    </location>
</feature>
<sequence length="347" mass="37845">MMATSTDTPGEMPGGADATEAATGERRLERFSSVQVYVHGTIALCIFVLYLTGLPMTFADHLGWLFAIFGYGNIVFLHVAAGVVFITVATYYLLYVALTGLFGPGRIAALPTRQDVSEAIGYVKYLLGRGEKPAADKYTWLQKGEIWVLGVELLVLSVTGLLLWYRGLFVSPEFRAALGGHEHLADVLLLIVRDIHVVVALTMLMGIAFHLYMVNVKERFPFNRTMFTGDVSASRAKHHWADWADEQLEGDADAGHDETPVPSRRTLAVITLALLAFFAVVLLSTLFAAVLSPLPTREYLLALPFDPVTHGAASVVFFLGLNVAVLLIVAGVLAICYGLAKRLRGDF</sequence>
<evidence type="ECO:0000256" key="1">
    <source>
        <dbReference type="ARBA" id="ARBA00004651"/>
    </source>
</evidence>
<proteinExistence type="predicted"/>
<dbReference type="InterPro" id="IPR011577">
    <property type="entry name" value="Cyt_b561_bac/Ni-Hgenase"/>
</dbReference>
<evidence type="ECO:0000256" key="4">
    <source>
        <dbReference type="ARBA" id="ARBA00022989"/>
    </source>
</evidence>
<dbReference type="GO" id="GO:0005886">
    <property type="term" value="C:plasma membrane"/>
    <property type="evidence" value="ECO:0007669"/>
    <property type="project" value="UniProtKB-SubCell"/>
</dbReference>
<keyword evidence="2" id="KW-1003">Cell membrane</keyword>
<keyword evidence="5 7" id="KW-0472">Membrane</keyword>
<evidence type="ECO:0000256" key="3">
    <source>
        <dbReference type="ARBA" id="ARBA00022692"/>
    </source>
</evidence>
<feature type="transmembrane region" description="Helical" evidence="7">
    <location>
        <begin position="311"/>
        <end position="340"/>
    </location>
</feature>
<dbReference type="Proteomes" id="UP000258707">
    <property type="component" value="Chromosome"/>
</dbReference>
<feature type="transmembrane region" description="Helical" evidence="7">
    <location>
        <begin position="267"/>
        <end position="291"/>
    </location>
</feature>
<dbReference type="GO" id="GO:0009055">
    <property type="term" value="F:electron transfer activity"/>
    <property type="evidence" value="ECO:0007669"/>
    <property type="project" value="InterPro"/>
</dbReference>
<gene>
    <name evidence="9" type="ORF">AArc1_1462</name>
</gene>